<proteinExistence type="predicted"/>
<gene>
    <name evidence="1" type="ORF">BDV24DRAFT_132419</name>
</gene>
<organism evidence="1">
    <name type="scientific">Aspergillus arachidicola</name>
    <dbReference type="NCBI Taxonomy" id="656916"/>
    <lineage>
        <taxon>Eukaryota</taxon>
        <taxon>Fungi</taxon>
        <taxon>Dikarya</taxon>
        <taxon>Ascomycota</taxon>
        <taxon>Pezizomycotina</taxon>
        <taxon>Eurotiomycetes</taxon>
        <taxon>Eurotiomycetidae</taxon>
        <taxon>Eurotiales</taxon>
        <taxon>Aspergillaceae</taxon>
        <taxon>Aspergillus</taxon>
        <taxon>Aspergillus subgen. Circumdati</taxon>
    </lineage>
</organism>
<accession>A0A5N6Y6N9</accession>
<reference evidence="1" key="1">
    <citation type="submission" date="2019-04" db="EMBL/GenBank/DDBJ databases">
        <title>Friends and foes A comparative genomics study of 23 Aspergillus species from section Flavi.</title>
        <authorList>
            <consortium name="DOE Joint Genome Institute"/>
            <person name="Kjaerbolling I."/>
            <person name="Vesth T."/>
            <person name="Frisvad J.C."/>
            <person name="Nybo J.L."/>
            <person name="Theobald S."/>
            <person name="Kildgaard S."/>
            <person name="Isbrandt T."/>
            <person name="Kuo A."/>
            <person name="Sato A."/>
            <person name="Lyhne E.K."/>
            <person name="Kogle M.E."/>
            <person name="Wiebenga A."/>
            <person name="Kun R.S."/>
            <person name="Lubbers R.J."/>
            <person name="Makela M.R."/>
            <person name="Barry K."/>
            <person name="Chovatia M."/>
            <person name="Clum A."/>
            <person name="Daum C."/>
            <person name="Haridas S."/>
            <person name="He G."/>
            <person name="LaButti K."/>
            <person name="Lipzen A."/>
            <person name="Mondo S."/>
            <person name="Riley R."/>
            <person name="Salamov A."/>
            <person name="Simmons B.A."/>
            <person name="Magnuson J.K."/>
            <person name="Henrissat B."/>
            <person name="Mortensen U.H."/>
            <person name="Larsen T.O."/>
            <person name="Devries R.P."/>
            <person name="Grigoriev I.V."/>
            <person name="Machida M."/>
            <person name="Baker S.E."/>
            <person name="Andersen M.R."/>
        </authorList>
    </citation>
    <scope>NUCLEOTIDE SEQUENCE</scope>
    <source>
        <strain evidence="1">CBS 117612</strain>
    </source>
</reference>
<name>A0A5N6Y6N9_9EURO</name>
<protein>
    <submittedName>
        <fullName evidence="1">Uncharacterized protein</fullName>
    </submittedName>
</protein>
<dbReference type="Proteomes" id="UP000325558">
    <property type="component" value="Unassembled WGS sequence"/>
</dbReference>
<sequence length="91" mass="10619">MSYLPLDLSFLFYFYLAILSSWRPLIPPSYPRDDGPVIKHRLLCIILSDWQDVEIVPDHEAELYQFLYSDSPGVGWPRTSVGGRDYNIVRK</sequence>
<dbReference type="EMBL" id="ML737142">
    <property type="protein sequence ID" value="KAE8341151.1"/>
    <property type="molecule type" value="Genomic_DNA"/>
</dbReference>
<evidence type="ECO:0000313" key="1">
    <source>
        <dbReference type="EMBL" id="KAE8341151.1"/>
    </source>
</evidence>
<dbReference type="AlphaFoldDB" id="A0A5N6Y6N9"/>